<evidence type="ECO:0000256" key="4">
    <source>
        <dbReference type="ARBA" id="ARBA00022839"/>
    </source>
</evidence>
<name>A0A8T7M1U8_9CHLR</name>
<dbReference type="PANTHER" id="PTHR30008">
    <property type="entry name" value="EXODEOXYRIBONUCLEASE 7 LARGE SUBUNIT"/>
    <property type="match status" value="1"/>
</dbReference>
<dbReference type="Gene3D" id="2.40.50.140">
    <property type="entry name" value="Nucleic acid-binding proteins"/>
    <property type="match status" value="1"/>
</dbReference>
<comment type="subunit">
    <text evidence="5">Heterooligomer composed of large and small subunits.</text>
</comment>
<evidence type="ECO:0000256" key="1">
    <source>
        <dbReference type="ARBA" id="ARBA00022490"/>
    </source>
</evidence>
<dbReference type="Proteomes" id="UP000521676">
    <property type="component" value="Unassembled WGS sequence"/>
</dbReference>
<dbReference type="CDD" id="cd04489">
    <property type="entry name" value="ExoVII_LU_OBF"/>
    <property type="match status" value="1"/>
</dbReference>
<dbReference type="EC" id="3.1.11.6" evidence="5"/>
<dbReference type="InterPro" id="IPR012340">
    <property type="entry name" value="NA-bd_OB-fold"/>
</dbReference>
<comment type="function">
    <text evidence="5">Bidirectionally degrades single-stranded DNA into large acid-insoluble oligonucleotides, which are then degraded further into small acid-soluble oligonucleotides.</text>
</comment>
<dbReference type="Pfam" id="PF13742">
    <property type="entry name" value="tRNA_anti_2"/>
    <property type="match status" value="1"/>
</dbReference>
<dbReference type="EMBL" id="CP128399">
    <property type="protein sequence ID" value="WJW66679.1"/>
    <property type="molecule type" value="Genomic_DNA"/>
</dbReference>
<dbReference type="GO" id="GO:0003676">
    <property type="term" value="F:nucleic acid binding"/>
    <property type="evidence" value="ECO:0007669"/>
    <property type="project" value="InterPro"/>
</dbReference>
<dbReference type="AlphaFoldDB" id="A0A8T7M1U8"/>
<evidence type="ECO:0000313" key="12">
    <source>
        <dbReference type="Proteomes" id="UP001431572"/>
    </source>
</evidence>
<dbReference type="HAMAP" id="MF_00378">
    <property type="entry name" value="Exonuc_7_L"/>
    <property type="match status" value="1"/>
</dbReference>
<evidence type="ECO:0000259" key="8">
    <source>
        <dbReference type="Pfam" id="PF13742"/>
    </source>
</evidence>
<comment type="similarity">
    <text evidence="5 6">Belongs to the XseA family.</text>
</comment>
<evidence type="ECO:0000256" key="2">
    <source>
        <dbReference type="ARBA" id="ARBA00022722"/>
    </source>
</evidence>
<organism evidence="9 11">
    <name type="scientific">Candidatus Chlorohelix allophototropha</name>
    <dbReference type="NCBI Taxonomy" id="3003348"/>
    <lineage>
        <taxon>Bacteria</taxon>
        <taxon>Bacillati</taxon>
        <taxon>Chloroflexota</taxon>
        <taxon>Chloroflexia</taxon>
        <taxon>Candidatus Chloroheliales</taxon>
        <taxon>Candidatus Chloroheliaceae</taxon>
        <taxon>Candidatus Chlorohelix</taxon>
    </lineage>
</organism>
<evidence type="ECO:0000313" key="11">
    <source>
        <dbReference type="Proteomes" id="UP000521676"/>
    </source>
</evidence>
<keyword evidence="2 5" id="KW-0540">Nuclease</keyword>
<dbReference type="RefSeq" id="WP_341468573.1">
    <property type="nucleotide sequence ID" value="NZ_CP128399.1"/>
</dbReference>
<keyword evidence="12" id="KW-1185">Reference proteome</keyword>
<dbReference type="EMBL" id="JACATZ010000001">
    <property type="protein sequence ID" value="NWJ44796.1"/>
    <property type="molecule type" value="Genomic_DNA"/>
</dbReference>
<keyword evidence="3 5" id="KW-0378">Hydrolase</keyword>
<feature type="domain" description="Exonuclease VII large subunit C-terminal" evidence="7">
    <location>
        <begin position="122"/>
        <end position="344"/>
    </location>
</feature>
<proteinExistence type="inferred from homology"/>
<evidence type="ECO:0000256" key="3">
    <source>
        <dbReference type="ARBA" id="ARBA00022801"/>
    </source>
</evidence>
<dbReference type="Pfam" id="PF02601">
    <property type="entry name" value="Exonuc_VII_L"/>
    <property type="match status" value="1"/>
</dbReference>
<dbReference type="InterPro" id="IPR020579">
    <property type="entry name" value="Exonuc_VII_lsu_C"/>
</dbReference>
<dbReference type="GO" id="GO:0009318">
    <property type="term" value="C:exodeoxyribonuclease VII complex"/>
    <property type="evidence" value="ECO:0007669"/>
    <property type="project" value="UniProtKB-UniRule"/>
</dbReference>
<accession>A0A8T7M1U8</accession>
<dbReference type="GO" id="GO:0005737">
    <property type="term" value="C:cytoplasm"/>
    <property type="evidence" value="ECO:0007669"/>
    <property type="project" value="UniProtKB-SubCell"/>
</dbReference>
<keyword evidence="4 5" id="KW-0269">Exonuclease</keyword>
<keyword evidence="1 5" id="KW-0963">Cytoplasm</keyword>
<comment type="subcellular location">
    <subcellularLocation>
        <location evidence="5 6">Cytoplasm</location>
    </subcellularLocation>
</comment>
<dbReference type="NCBIfam" id="TIGR00237">
    <property type="entry name" value="xseA"/>
    <property type="match status" value="1"/>
</dbReference>
<reference evidence="9 11" key="1">
    <citation type="submission" date="2020-06" db="EMBL/GenBank/DDBJ databases">
        <title>Anoxygenic phototrophic Chloroflexota member uses a Type I reaction center.</title>
        <authorList>
            <person name="Tsuji J.M."/>
            <person name="Shaw N.A."/>
            <person name="Nagashima S."/>
            <person name="Venkiteswaran J."/>
            <person name="Schiff S.L."/>
            <person name="Hanada S."/>
            <person name="Tank M."/>
            <person name="Neufeld J.D."/>
        </authorList>
    </citation>
    <scope>NUCLEOTIDE SEQUENCE [LARGE SCALE GENOMIC DNA]</scope>
    <source>
        <strain evidence="9">L227-S17</strain>
    </source>
</reference>
<dbReference type="Proteomes" id="UP001431572">
    <property type="component" value="Chromosome 1"/>
</dbReference>
<evidence type="ECO:0000259" key="7">
    <source>
        <dbReference type="Pfam" id="PF02601"/>
    </source>
</evidence>
<dbReference type="GO" id="GO:0008855">
    <property type="term" value="F:exodeoxyribonuclease VII activity"/>
    <property type="evidence" value="ECO:0007669"/>
    <property type="project" value="UniProtKB-UniRule"/>
</dbReference>
<comment type="catalytic activity">
    <reaction evidence="5 6">
        <text>Exonucleolytic cleavage in either 5'- to 3'- or 3'- to 5'-direction to yield nucleoside 5'-phosphates.</text>
        <dbReference type="EC" id="3.1.11.6"/>
    </reaction>
</comment>
<evidence type="ECO:0000256" key="6">
    <source>
        <dbReference type="RuleBase" id="RU004355"/>
    </source>
</evidence>
<sequence>MEIFSVSELLEYLKALMALDERLSDMWLRGEVSNSNTYQNGHTYFRLKDASGVVDCVLFKGNALRQKYKPVNGTNYLMHGKVSIYEQTGKLQFYVDLIQPEGQGKLALEFELLKQRLEAEGLFAPERKRPLPQRPKTIGVVTSGKAAAFQDILNVLRRRYPLATVVLSPTLVQGENAPLQIVAALHSLNAMPEVEVIILARGGGAPEELAVFNDERVARAVFTSRHPVITGVGHETDFTIVDFVADMRAPTPSAAAELVSPDIADIRSELEELQSQLSASLDYRLEESRAAINALQRRLELASPSTLLAQQRNRVEQLIAQISQNTNHRLKVLQLETRALSYRLKVLDPQQILQRGYAIVTKKESGEVIHDISQIANTNKIRVRLSNGEFEAEVR</sequence>
<dbReference type="GO" id="GO:0006308">
    <property type="term" value="P:DNA catabolic process"/>
    <property type="evidence" value="ECO:0007669"/>
    <property type="project" value="UniProtKB-UniRule"/>
</dbReference>
<protein>
    <recommendedName>
        <fullName evidence="5">Exodeoxyribonuclease 7 large subunit</fullName>
        <ecNumber evidence="5">3.1.11.6</ecNumber>
    </recommendedName>
    <alternativeName>
        <fullName evidence="5">Exodeoxyribonuclease VII large subunit</fullName>
        <shortName evidence="5">Exonuclease VII large subunit</shortName>
    </alternativeName>
</protein>
<reference evidence="10" key="2">
    <citation type="journal article" date="2024" name="Nature">
        <title>Anoxygenic phototroph of the Chloroflexota uses a type I reaction centre.</title>
        <authorList>
            <person name="Tsuji J.M."/>
            <person name="Shaw N.A."/>
            <person name="Nagashima S."/>
            <person name="Venkiteswaran J.J."/>
            <person name="Schiff S.L."/>
            <person name="Watanabe T."/>
            <person name="Fukui M."/>
            <person name="Hanada S."/>
            <person name="Tank M."/>
            <person name="Neufeld J.D."/>
        </authorList>
    </citation>
    <scope>NUCLEOTIDE SEQUENCE</scope>
    <source>
        <strain evidence="10">L227-S17</strain>
    </source>
</reference>
<dbReference type="PANTHER" id="PTHR30008:SF0">
    <property type="entry name" value="EXODEOXYRIBONUCLEASE 7 LARGE SUBUNIT"/>
    <property type="match status" value="1"/>
</dbReference>
<dbReference type="InterPro" id="IPR003753">
    <property type="entry name" value="Exonuc_VII_L"/>
</dbReference>
<evidence type="ECO:0000313" key="10">
    <source>
        <dbReference type="EMBL" id="WJW66679.1"/>
    </source>
</evidence>
<evidence type="ECO:0000256" key="5">
    <source>
        <dbReference type="HAMAP-Rule" id="MF_00378"/>
    </source>
</evidence>
<gene>
    <name evidence="5 9" type="primary">xseA</name>
    <name evidence="9" type="ORF">HXX08_02865</name>
    <name evidence="10" type="ORF">OZ401_002492</name>
</gene>
<evidence type="ECO:0000313" key="9">
    <source>
        <dbReference type="EMBL" id="NWJ44796.1"/>
    </source>
</evidence>
<feature type="domain" description="OB-fold nucleic acid binding" evidence="8">
    <location>
        <begin position="4"/>
        <end position="98"/>
    </location>
</feature>
<dbReference type="InterPro" id="IPR025824">
    <property type="entry name" value="OB-fold_nuc-bd_dom"/>
</dbReference>